<dbReference type="STRING" id="243090.RB10181"/>
<dbReference type="SMART" id="SM00382">
    <property type="entry name" value="AAA"/>
    <property type="match status" value="2"/>
</dbReference>
<keyword evidence="13" id="KW-1185">Reference proteome</keyword>
<dbReference type="OrthoDB" id="9771863at2"/>
<dbReference type="Proteomes" id="UP000001025">
    <property type="component" value="Chromosome"/>
</dbReference>
<keyword evidence="8" id="KW-1278">Translocase</keyword>
<evidence type="ECO:0000256" key="3">
    <source>
        <dbReference type="ARBA" id="ARBA00022475"/>
    </source>
</evidence>
<dbReference type="GO" id="GO:0016887">
    <property type="term" value="F:ATP hydrolysis activity"/>
    <property type="evidence" value="ECO:0007669"/>
    <property type="project" value="InterPro"/>
</dbReference>
<dbReference type="InParanoid" id="Q7UFD4"/>
<dbReference type="SUPFAM" id="SSF52540">
    <property type="entry name" value="P-loop containing nucleoside triphosphate hydrolases"/>
    <property type="match status" value="2"/>
</dbReference>
<keyword evidence="3" id="KW-1003">Cell membrane</keyword>
<evidence type="ECO:0000259" key="11">
    <source>
        <dbReference type="PROSITE" id="PS50893"/>
    </source>
</evidence>
<dbReference type="Pfam" id="PF00005">
    <property type="entry name" value="ABC_tran"/>
    <property type="match status" value="2"/>
</dbReference>
<dbReference type="Gene3D" id="3.40.50.300">
    <property type="entry name" value="P-loop containing nucleotide triphosphate hydrolases"/>
    <property type="match status" value="2"/>
</dbReference>
<proteinExistence type="predicted"/>
<comment type="subcellular location">
    <subcellularLocation>
        <location evidence="1">Cell membrane</location>
        <topology evidence="1">Peripheral membrane protein</topology>
    </subcellularLocation>
</comment>
<dbReference type="PATRIC" id="fig|243090.15.peg.4914"/>
<keyword evidence="5" id="KW-0677">Repeat</keyword>
<evidence type="ECO:0000256" key="8">
    <source>
        <dbReference type="ARBA" id="ARBA00022967"/>
    </source>
</evidence>
<dbReference type="GO" id="GO:0022857">
    <property type="term" value="F:transmembrane transporter activity"/>
    <property type="evidence" value="ECO:0000318"/>
    <property type="project" value="GO_Central"/>
</dbReference>
<keyword evidence="7 12" id="KW-0067">ATP-binding</keyword>
<evidence type="ECO:0000313" key="13">
    <source>
        <dbReference type="Proteomes" id="UP000001025"/>
    </source>
</evidence>
<dbReference type="KEGG" id="rba:RB10181"/>
<dbReference type="InterPro" id="IPR050107">
    <property type="entry name" value="ABC_carbohydrate_import_ATPase"/>
</dbReference>
<keyword evidence="6" id="KW-0547">Nucleotide-binding</keyword>
<reference evidence="12 13" key="1">
    <citation type="journal article" date="2003" name="Proc. Natl. Acad. Sci. U.S.A.">
        <title>Complete genome sequence of the marine planctomycete Pirellula sp. strain 1.</title>
        <authorList>
            <person name="Gloeckner F.O."/>
            <person name="Kube M."/>
            <person name="Bauer M."/>
            <person name="Teeling H."/>
            <person name="Lombardot T."/>
            <person name="Ludwig W."/>
            <person name="Gade D."/>
            <person name="Beck A."/>
            <person name="Borzym K."/>
            <person name="Heitmann K."/>
            <person name="Rabus R."/>
            <person name="Schlesner H."/>
            <person name="Amann R."/>
            <person name="Reinhardt R."/>
        </authorList>
    </citation>
    <scope>NUCLEOTIDE SEQUENCE [LARGE SCALE GENOMIC DNA]</scope>
    <source>
        <strain evidence="13">DSM 10527 / NCIMB 13988 / SH1</strain>
    </source>
</reference>
<feature type="domain" description="ABC transporter" evidence="11">
    <location>
        <begin position="307"/>
        <end position="551"/>
    </location>
</feature>
<evidence type="ECO:0000256" key="5">
    <source>
        <dbReference type="ARBA" id="ARBA00022737"/>
    </source>
</evidence>
<gene>
    <name evidence="12" type="primary">rbsA</name>
    <name evidence="12" type="ordered locus">RB10181</name>
</gene>
<feature type="region of interest" description="Disordered" evidence="10">
    <location>
        <begin position="1"/>
        <end position="40"/>
    </location>
</feature>
<protein>
    <submittedName>
        <fullName evidence="12">Ribose transport ATP-binding protein rbsA</fullName>
    </submittedName>
</protein>
<dbReference type="PROSITE" id="PS50893">
    <property type="entry name" value="ABC_TRANSPORTER_2"/>
    <property type="match status" value="2"/>
</dbReference>
<dbReference type="EMBL" id="BX294151">
    <property type="protein sequence ID" value="CAD78749.1"/>
    <property type="molecule type" value="Genomic_DNA"/>
</dbReference>
<dbReference type="CDD" id="cd03215">
    <property type="entry name" value="ABC_Carb_Monos_II"/>
    <property type="match status" value="1"/>
</dbReference>
<dbReference type="HOGENOM" id="CLU_000604_92_3_0"/>
<dbReference type="AlphaFoldDB" id="Q7UFD4"/>
<evidence type="ECO:0000256" key="9">
    <source>
        <dbReference type="ARBA" id="ARBA00023136"/>
    </source>
</evidence>
<evidence type="ECO:0000256" key="10">
    <source>
        <dbReference type="SAM" id="MobiDB-lite"/>
    </source>
</evidence>
<dbReference type="GO" id="GO:0005886">
    <property type="term" value="C:plasma membrane"/>
    <property type="evidence" value="ECO:0000318"/>
    <property type="project" value="GO_Central"/>
</dbReference>
<dbReference type="EnsemblBacteria" id="CAD78749">
    <property type="protein sequence ID" value="CAD78749"/>
    <property type="gene ID" value="RB10181"/>
</dbReference>
<dbReference type="eggNOG" id="COG1129">
    <property type="taxonomic scope" value="Bacteria"/>
</dbReference>
<accession>Q7UFD4</accession>
<dbReference type="PANTHER" id="PTHR43790">
    <property type="entry name" value="CARBOHYDRATE TRANSPORT ATP-BINDING PROTEIN MG119-RELATED"/>
    <property type="match status" value="1"/>
</dbReference>
<evidence type="ECO:0000256" key="4">
    <source>
        <dbReference type="ARBA" id="ARBA00022597"/>
    </source>
</evidence>
<evidence type="ECO:0000256" key="1">
    <source>
        <dbReference type="ARBA" id="ARBA00004202"/>
    </source>
</evidence>
<dbReference type="PROSITE" id="PS00211">
    <property type="entry name" value="ABC_TRANSPORTER_1"/>
    <property type="match status" value="1"/>
</dbReference>
<dbReference type="CDD" id="cd03216">
    <property type="entry name" value="ABC_Carb_Monos_I"/>
    <property type="match status" value="1"/>
</dbReference>
<dbReference type="InterPro" id="IPR017871">
    <property type="entry name" value="ABC_transporter-like_CS"/>
</dbReference>
<name>Q7UFD4_RHOBA</name>
<dbReference type="InterPro" id="IPR003439">
    <property type="entry name" value="ABC_transporter-like_ATP-bd"/>
</dbReference>
<dbReference type="PANTHER" id="PTHR43790:SF3">
    <property type="entry name" value="D-ALLOSE IMPORT ATP-BINDING PROTEIN ALSA-RELATED"/>
    <property type="match status" value="1"/>
</dbReference>
<feature type="compositionally biased region" description="Polar residues" evidence="10">
    <location>
        <begin position="29"/>
        <end position="39"/>
    </location>
</feature>
<evidence type="ECO:0000256" key="2">
    <source>
        <dbReference type="ARBA" id="ARBA00022448"/>
    </source>
</evidence>
<feature type="domain" description="ABC transporter" evidence="11">
    <location>
        <begin position="48"/>
        <end position="291"/>
    </location>
</feature>
<dbReference type="FunFam" id="3.40.50.300:FF:000127">
    <property type="entry name" value="Ribose import ATP-binding protein RbsA"/>
    <property type="match status" value="1"/>
</dbReference>
<dbReference type="InterPro" id="IPR003593">
    <property type="entry name" value="AAA+_ATPase"/>
</dbReference>
<keyword evidence="4" id="KW-0762">Sugar transport</keyword>
<dbReference type="InterPro" id="IPR027417">
    <property type="entry name" value="P-loop_NTPase"/>
</dbReference>
<evidence type="ECO:0000256" key="6">
    <source>
        <dbReference type="ARBA" id="ARBA00022741"/>
    </source>
</evidence>
<dbReference type="GO" id="GO:0005524">
    <property type="term" value="F:ATP binding"/>
    <property type="evidence" value="ECO:0007669"/>
    <property type="project" value="UniProtKB-KW"/>
</dbReference>
<keyword evidence="2" id="KW-0813">Transport</keyword>
<evidence type="ECO:0000256" key="7">
    <source>
        <dbReference type="ARBA" id="ARBA00022840"/>
    </source>
</evidence>
<organism evidence="12 13">
    <name type="scientific">Rhodopirellula baltica (strain DSM 10527 / NCIMB 13988 / SH1)</name>
    <dbReference type="NCBI Taxonomy" id="243090"/>
    <lineage>
        <taxon>Bacteria</taxon>
        <taxon>Pseudomonadati</taxon>
        <taxon>Planctomycetota</taxon>
        <taxon>Planctomycetia</taxon>
        <taxon>Pirellulales</taxon>
        <taxon>Pirellulaceae</taxon>
        <taxon>Rhodopirellula</taxon>
    </lineage>
</organism>
<sequence>MQPRPIGSASRSRRRHDPARSGEDDFGSLRQSLQATRRTAVTDATHRLELTGIRKHFGSTKALDGVDLVVGPGEVHAIIGENGAGKSTLMKVLSGAHRPDAGRIQIDGEEVDLSNPRASQAAGIAMIYQELNLAPDLSVADNITLGDEPSRWGGRGGGWLDRGRQHAIAKEALKRLHCEDIDPAQPVRKLSIAQQQMVEIARAVVADRKLKLLILDEPTSSLTQVDTENLFAVIERLKSEGVSVLYISHFLEECQSVGDRFTVLRDGVTAGSGSLTENDPDWMPMDSIVQMMVGREISQLYPDLDHVRGEPVLQLEDVRGSRLPTDVSLTLHRGEILGLAGLIGAGRTETIRALFGLDRLASGKVVVMGREDARRDPQKSWIRDAMGLVSEDRKNEGLFLERSLTENLTLTRTEPYRRGPFLRRSEMKKATEHWMKELAVRASDPDQAIGELSGGNQQKIALARLLHHDCEILLLDEPTRGIDIGSKRTIYQTIGELAAEGKAILLISSYLPELLGVCDSIGVIHQGRLTSIRPASEWTEHSLLTEALGAAATSE</sequence>
<evidence type="ECO:0000313" key="12">
    <source>
        <dbReference type="EMBL" id="CAD78749.1"/>
    </source>
</evidence>
<keyword evidence="9" id="KW-0472">Membrane</keyword>